<dbReference type="OMA" id="QPFLMEQ"/>
<keyword evidence="3" id="KW-0532">Neurotransmitter transport</keyword>
<dbReference type="GO" id="GO:0006886">
    <property type="term" value="P:intracellular protein transport"/>
    <property type="evidence" value="ECO:0007669"/>
    <property type="project" value="InterPro"/>
</dbReference>
<evidence type="ECO:0000256" key="4">
    <source>
        <dbReference type="SAM" id="Phobius"/>
    </source>
</evidence>
<reference evidence="7" key="1">
    <citation type="submission" date="2022-11" db="UniProtKB">
        <authorList>
            <consortium name="WormBaseParasite"/>
        </authorList>
    </citation>
    <scope>IDENTIFICATION</scope>
</reference>
<feature type="domain" description="T-SNARE coiled-coil homology" evidence="5">
    <location>
        <begin position="130"/>
        <end position="192"/>
    </location>
</feature>
<dbReference type="PROSITE" id="PS00914">
    <property type="entry name" value="SYNTAXIN"/>
    <property type="match status" value="1"/>
</dbReference>
<protein>
    <submittedName>
        <fullName evidence="7">t-SNARE coiled-coil homology domain-containing protein</fullName>
    </submittedName>
</protein>
<feature type="transmembrane region" description="Helical" evidence="4">
    <location>
        <begin position="205"/>
        <end position="225"/>
    </location>
</feature>
<dbReference type="WBParaSite" id="nRc.2.0.1.t14313-RA">
    <property type="protein sequence ID" value="nRc.2.0.1.t14313-RA"/>
    <property type="gene ID" value="nRc.2.0.1.g14313"/>
</dbReference>
<dbReference type="InterPro" id="IPR010989">
    <property type="entry name" value="SNARE"/>
</dbReference>
<evidence type="ECO:0000259" key="5">
    <source>
        <dbReference type="PROSITE" id="PS50192"/>
    </source>
</evidence>
<dbReference type="AlphaFoldDB" id="A0A915ILJ9"/>
<proteinExistence type="inferred from homology"/>
<dbReference type="Proteomes" id="UP000887565">
    <property type="component" value="Unplaced"/>
</dbReference>
<dbReference type="InterPro" id="IPR000727">
    <property type="entry name" value="T_SNARE_dom"/>
</dbReference>
<keyword evidence="4" id="KW-1133">Transmembrane helix</keyword>
<evidence type="ECO:0000313" key="7">
    <source>
        <dbReference type="WBParaSite" id="nRc.2.0.1.t14313-RA"/>
    </source>
</evidence>
<dbReference type="CDD" id="cd15847">
    <property type="entry name" value="SNARE_syntaxin7_like"/>
    <property type="match status" value="1"/>
</dbReference>
<dbReference type="Pfam" id="PF14523">
    <property type="entry name" value="Syntaxin_2"/>
    <property type="match status" value="1"/>
</dbReference>
<accession>A0A915ILJ9</accession>
<dbReference type="SMART" id="SM00397">
    <property type="entry name" value="t_SNARE"/>
    <property type="match status" value="1"/>
</dbReference>
<evidence type="ECO:0000313" key="6">
    <source>
        <dbReference type="Proteomes" id="UP000887565"/>
    </source>
</evidence>
<evidence type="ECO:0000256" key="1">
    <source>
        <dbReference type="ARBA" id="ARBA00004211"/>
    </source>
</evidence>
<dbReference type="PANTHER" id="PTHR19957">
    <property type="entry name" value="SYNTAXIN"/>
    <property type="match status" value="1"/>
</dbReference>
<comment type="similarity">
    <text evidence="2">Belongs to the syntaxin family.</text>
</comment>
<evidence type="ECO:0000256" key="3">
    <source>
        <dbReference type="ARBA" id="ARBA00022775"/>
    </source>
</evidence>
<dbReference type="SUPFAM" id="SSF47661">
    <property type="entry name" value="t-snare proteins"/>
    <property type="match status" value="1"/>
</dbReference>
<dbReference type="GO" id="GO:0048278">
    <property type="term" value="P:vesicle docking"/>
    <property type="evidence" value="ECO:0007669"/>
    <property type="project" value="TreeGrafter"/>
</dbReference>
<dbReference type="InterPro" id="IPR045242">
    <property type="entry name" value="Syntaxin"/>
</dbReference>
<name>A0A915ILJ9_ROMCU</name>
<sequence>MSQNVVTIRRMVDQLGTNQDNDQLRSKLHDLEHDTSTLAQGTREFLTRFNNLPKSENEEERRKFKILMERITREYAEVLKNFQKVQLKTAEKEKASVVRAKYEISESDKGQEQQAAMTMQQQDQLQQVDIQSLRDRQEAMAQLETDISDVNQIFKDLALMVHDQGEMLDSIEANVDNAQIHVQQGVSQIAKAAEYQRKYRRKRCFCILMLIVVAAVLALIIYLSVKT</sequence>
<dbReference type="GO" id="GO:0031201">
    <property type="term" value="C:SNARE complex"/>
    <property type="evidence" value="ECO:0007669"/>
    <property type="project" value="TreeGrafter"/>
</dbReference>
<dbReference type="PROSITE" id="PS50192">
    <property type="entry name" value="T_SNARE"/>
    <property type="match status" value="1"/>
</dbReference>
<dbReference type="GO" id="GO:0000149">
    <property type="term" value="F:SNARE binding"/>
    <property type="evidence" value="ECO:0007669"/>
    <property type="project" value="TreeGrafter"/>
</dbReference>
<dbReference type="InterPro" id="IPR006012">
    <property type="entry name" value="Syntaxin/epimorphin_CS"/>
</dbReference>
<keyword evidence="3" id="KW-0813">Transport</keyword>
<keyword evidence="6" id="KW-1185">Reference proteome</keyword>
<dbReference type="GO" id="GO:0006906">
    <property type="term" value="P:vesicle fusion"/>
    <property type="evidence" value="ECO:0007669"/>
    <property type="project" value="TreeGrafter"/>
</dbReference>
<keyword evidence="4" id="KW-0812">Transmembrane</keyword>
<organism evidence="6 7">
    <name type="scientific">Romanomermis culicivorax</name>
    <name type="common">Nematode worm</name>
    <dbReference type="NCBI Taxonomy" id="13658"/>
    <lineage>
        <taxon>Eukaryota</taxon>
        <taxon>Metazoa</taxon>
        <taxon>Ecdysozoa</taxon>
        <taxon>Nematoda</taxon>
        <taxon>Enoplea</taxon>
        <taxon>Dorylaimia</taxon>
        <taxon>Mermithida</taxon>
        <taxon>Mermithoidea</taxon>
        <taxon>Mermithidae</taxon>
        <taxon>Romanomermis</taxon>
    </lineage>
</organism>
<dbReference type="PANTHER" id="PTHR19957:SF411">
    <property type="entry name" value="LD23667P"/>
    <property type="match status" value="1"/>
</dbReference>
<dbReference type="Gene3D" id="1.20.5.110">
    <property type="match status" value="1"/>
</dbReference>
<dbReference type="GO" id="GO:0006836">
    <property type="term" value="P:neurotransmitter transport"/>
    <property type="evidence" value="ECO:0007669"/>
    <property type="project" value="UniProtKB-KW"/>
</dbReference>
<dbReference type="Pfam" id="PF05739">
    <property type="entry name" value="SNARE"/>
    <property type="match status" value="1"/>
</dbReference>
<dbReference type="GO" id="GO:0005484">
    <property type="term" value="F:SNAP receptor activity"/>
    <property type="evidence" value="ECO:0007669"/>
    <property type="project" value="InterPro"/>
</dbReference>
<dbReference type="InterPro" id="IPR006011">
    <property type="entry name" value="Syntaxin_N"/>
</dbReference>
<dbReference type="GO" id="GO:0008021">
    <property type="term" value="C:synaptic vesicle"/>
    <property type="evidence" value="ECO:0007669"/>
    <property type="project" value="TreeGrafter"/>
</dbReference>
<comment type="subcellular location">
    <subcellularLocation>
        <location evidence="1">Membrane</location>
        <topology evidence="1">Single-pass type IV membrane protein</topology>
    </subcellularLocation>
</comment>
<dbReference type="Gene3D" id="1.20.58.70">
    <property type="match status" value="1"/>
</dbReference>
<evidence type="ECO:0000256" key="2">
    <source>
        <dbReference type="ARBA" id="ARBA00009063"/>
    </source>
</evidence>
<keyword evidence="4" id="KW-0472">Membrane</keyword>